<dbReference type="InterPro" id="IPR002893">
    <property type="entry name" value="Znf_MYND"/>
</dbReference>
<evidence type="ECO:0000313" key="8">
    <source>
        <dbReference type="EMBL" id="KAJ7042284.1"/>
    </source>
</evidence>
<proteinExistence type="predicted"/>
<dbReference type="AlphaFoldDB" id="A0AAD6TA12"/>
<accession>A0AAD6TA12</accession>
<evidence type="ECO:0000256" key="2">
    <source>
        <dbReference type="ARBA" id="ARBA00022771"/>
    </source>
</evidence>
<gene>
    <name evidence="7" type="ORF">C8F04DRAFT_994036</name>
    <name evidence="8" type="ORF">C8F04DRAFT_994058</name>
</gene>
<keyword evidence="9" id="KW-1185">Reference proteome</keyword>
<dbReference type="PROSITE" id="PS50865">
    <property type="entry name" value="ZF_MYND_2"/>
    <property type="match status" value="1"/>
</dbReference>
<evidence type="ECO:0000256" key="5">
    <source>
        <dbReference type="SAM" id="MobiDB-lite"/>
    </source>
</evidence>
<organism evidence="8 9">
    <name type="scientific">Mycena alexandri</name>
    <dbReference type="NCBI Taxonomy" id="1745969"/>
    <lineage>
        <taxon>Eukaryota</taxon>
        <taxon>Fungi</taxon>
        <taxon>Dikarya</taxon>
        <taxon>Basidiomycota</taxon>
        <taxon>Agaricomycotina</taxon>
        <taxon>Agaricomycetes</taxon>
        <taxon>Agaricomycetidae</taxon>
        <taxon>Agaricales</taxon>
        <taxon>Marasmiineae</taxon>
        <taxon>Mycenaceae</taxon>
        <taxon>Mycena</taxon>
    </lineage>
</organism>
<evidence type="ECO:0000313" key="7">
    <source>
        <dbReference type="EMBL" id="KAJ7042263.1"/>
    </source>
</evidence>
<dbReference type="Pfam" id="PF01753">
    <property type="entry name" value="zf-MYND"/>
    <property type="match status" value="1"/>
</dbReference>
<feature type="region of interest" description="Disordered" evidence="5">
    <location>
        <begin position="329"/>
        <end position="348"/>
    </location>
</feature>
<keyword evidence="1" id="KW-0479">Metal-binding</keyword>
<dbReference type="EMBL" id="JARJCM010000013">
    <property type="protein sequence ID" value="KAJ7042263.1"/>
    <property type="molecule type" value="Genomic_DNA"/>
</dbReference>
<dbReference type="Proteomes" id="UP001218188">
    <property type="component" value="Unassembled WGS sequence"/>
</dbReference>
<dbReference type="EMBL" id="JARJCM010000013">
    <property type="protein sequence ID" value="KAJ7042284.1"/>
    <property type="molecule type" value="Genomic_DNA"/>
</dbReference>
<feature type="domain" description="MYND-type" evidence="6">
    <location>
        <begin position="250"/>
        <end position="286"/>
    </location>
</feature>
<protein>
    <recommendedName>
        <fullName evidence="6">MYND-type domain-containing protein</fullName>
    </recommendedName>
</protein>
<comment type="caution">
    <text evidence="8">The sequence shown here is derived from an EMBL/GenBank/DDBJ whole genome shotgun (WGS) entry which is preliminary data.</text>
</comment>
<evidence type="ECO:0000256" key="1">
    <source>
        <dbReference type="ARBA" id="ARBA00022723"/>
    </source>
</evidence>
<evidence type="ECO:0000313" key="9">
    <source>
        <dbReference type="Proteomes" id="UP001218188"/>
    </source>
</evidence>
<evidence type="ECO:0000256" key="4">
    <source>
        <dbReference type="PROSITE-ProRule" id="PRU00134"/>
    </source>
</evidence>
<dbReference type="SUPFAM" id="SSF144232">
    <property type="entry name" value="HIT/MYND zinc finger-like"/>
    <property type="match status" value="1"/>
</dbReference>
<keyword evidence="3" id="KW-0862">Zinc</keyword>
<dbReference type="GO" id="GO:0008270">
    <property type="term" value="F:zinc ion binding"/>
    <property type="evidence" value="ECO:0007669"/>
    <property type="project" value="UniProtKB-KW"/>
</dbReference>
<dbReference type="Gene3D" id="6.10.140.2220">
    <property type="match status" value="1"/>
</dbReference>
<sequence>MAQVNRELTLELLRCMGVELPPKTKLSDDELDKRLSKTLDGCQYLARVVPNPPLNPVSYKPWCLNKSNKRILHAIRRHNFGESSVVYDNLMKGNSHPYTLYSDPLMDLRQSLMTMGNYWDEKRTCMMLADEEKTSCIFMRITEVLEFDPSTPILMVLFRRELRGIQPSDSMVNWMLLHEKEGPKQMGHIRATAKEQHLLLRLLERNSERLLPTYKPKRTALERDLASSFIIPVGPLGGREVARFNSNDGCCVCGDPAKSKCSRCNVKRYCGAVCQKEDWKAHRPTCTSLQGAKWQTVPFITYDKHLQMMARHGPPGAIAVRQSRYEIVQHQGTSDESQGDPDASAPNTHGSTPFIVKVQLNSADVHKLLDTTLLPGQKPMQSGVSMLIYDRRRSIEVVLVKSICPDAAFIPIAELVKTRGPSGLKLFCWATRSGEWSLDLCTDHLPEWQQW</sequence>
<name>A0AAD6TA12_9AGAR</name>
<evidence type="ECO:0000256" key="3">
    <source>
        <dbReference type="ARBA" id="ARBA00022833"/>
    </source>
</evidence>
<keyword evidence="2 4" id="KW-0863">Zinc-finger</keyword>
<dbReference type="PROSITE" id="PS01360">
    <property type="entry name" value="ZF_MYND_1"/>
    <property type="match status" value="1"/>
</dbReference>
<reference evidence="8" key="1">
    <citation type="submission" date="2023-03" db="EMBL/GenBank/DDBJ databases">
        <title>Massive genome expansion in bonnet fungi (Mycena s.s.) driven by repeated elements and novel gene families across ecological guilds.</title>
        <authorList>
            <consortium name="Lawrence Berkeley National Laboratory"/>
            <person name="Harder C.B."/>
            <person name="Miyauchi S."/>
            <person name="Viragh M."/>
            <person name="Kuo A."/>
            <person name="Thoen E."/>
            <person name="Andreopoulos B."/>
            <person name="Lu D."/>
            <person name="Skrede I."/>
            <person name="Drula E."/>
            <person name="Henrissat B."/>
            <person name="Morin E."/>
            <person name="Kohler A."/>
            <person name="Barry K."/>
            <person name="LaButti K."/>
            <person name="Morin E."/>
            <person name="Salamov A."/>
            <person name="Lipzen A."/>
            <person name="Mereny Z."/>
            <person name="Hegedus B."/>
            <person name="Baldrian P."/>
            <person name="Stursova M."/>
            <person name="Weitz H."/>
            <person name="Taylor A."/>
            <person name="Grigoriev I.V."/>
            <person name="Nagy L.G."/>
            <person name="Martin F."/>
            <person name="Kauserud H."/>
        </authorList>
    </citation>
    <scope>NUCLEOTIDE SEQUENCE</scope>
    <source>
        <strain evidence="8">CBHHK200</strain>
    </source>
</reference>
<evidence type="ECO:0000259" key="6">
    <source>
        <dbReference type="PROSITE" id="PS50865"/>
    </source>
</evidence>